<dbReference type="RefSeq" id="WP_094906674.1">
    <property type="nucleotide sequence ID" value="NZ_NPEZ01000003.1"/>
</dbReference>
<evidence type="ECO:0008006" key="10">
    <source>
        <dbReference type="Google" id="ProtNLM"/>
    </source>
</evidence>
<dbReference type="EMBL" id="NPEZ01000003">
    <property type="protein sequence ID" value="OZT77151.1"/>
    <property type="molecule type" value="Genomic_DNA"/>
</dbReference>
<accession>A0A265E6D0</accession>
<keyword evidence="3 5" id="KW-0238">DNA-binding</keyword>
<dbReference type="InterPro" id="IPR002104">
    <property type="entry name" value="Integrase_catalytic"/>
</dbReference>
<comment type="caution">
    <text evidence="8">The sequence shown here is derived from an EMBL/GenBank/DDBJ whole genome shotgun (WGS) entry which is preliminary data.</text>
</comment>
<protein>
    <recommendedName>
        <fullName evidence="10">Site-specific recombinase XerD</fullName>
    </recommendedName>
</protein>
<evidence type="ECO:0000256" key="5">
    <source>
        <dbReference type="PROSITE-ProRule" id="PRU01248"/>
    </source>
</evidence>
<dbReference type="SUPFAM" id="SSF56349">
    <property type="entry name" value="DNA breaking-rejoining enzymes"/>
    <property type="match status" value="1"/>
</dbReference>
<dbReference type="Gene3D" id="1.10.150.130">
    <property type="match status" value="1"/>
</dbReference>
<dbReference type="InterPro" id="IPR011010">
    <property type="entry name" value="DNA_brk_join_enz"/>
</dbReference>
<dbReference type="Proteomes" id="UP000216682">
    <property type="component" value="Unassembled WGS sequence"/>
</dbReference>
<gene>
    <name evidence="8" type="ORF">CFN03_08735</name>
</gene>
<proteinExistence type="inferred from homology"/>
<dbReference type="InterPro" id="IPR004107">
    <property type="entry name" value="Integrase_SAM-like_N"/>
</dbReference>
<evidence type="ECO:0000256" key="2">
    <source>
        <dbReference type="ARBA" id="ARBA00022908"/>
    </source>
</evidence>
<feature type="domain" description="Core-binding (CB)" evidence="7">
    <location>
        <begin position="53"/>
        <end position="144"/>
    </location>
</feature>
<dbReference type="PANTHER" id="PTHR30349">
    <property type="entry name" value="PHAGE INTEGRASE-RELATED"/>
    <property type="match status" value="1"/>
</dbReference>
<keyword evidence="2" id="KW-0229">DNA integration</keyword>
<sequence>MTVRKRGKSWQYDFRHEGERYRQGGYKTKRDAVHAENERLNNLGRGVDLVNEVIFTEYFRYWMKTTKGHVSERTYKNYQNTADWLTAYFRDKKIRNITRADYQSFLNWYGTEAESRNGWGTVGHSKEASRKLNGHVKSCVKDALFEGIISKDFTYRTQTTHAVDAKPKDLKYLSLEEAKALKSRVLMDKSITALAIFISLVTGARFSDLVQMKYTDINADENELFLPGTKNDTAPRHVRIAEKDMQHIIRCLDDRPRNLNGYVFQLHFGLITNNAVNKAMRKFCSELEIKRVTFHALRHTHASILIYQDISLLYISKRLGHSSPETTLRVYAHVIAEKQQMEEEKTVDVFEAL</sequence>
<dbReference type="PROSITE" id="PS51898">
    <property type="entry name" value="TYR_RECOMBINASE"/>
    <property type="match status" value="1"/>
</dbReference>
<dbReference type="CDD" id="cd01189">
    <property type="entry name" value="INT_ICEBs1_C_like"/>
    <property type="match status" value="1"/>
</dbReference>
<dbReference type="InterPro" id="IPR010998">
    <property type="entry name" value="Integrase_recombinase_N"/>
</dbReference>
<name>A0A265E6D0_9STAP</name>
<dbReference type="InterPro" id="IPR044068">
    <property type="entry name" value="CB"/>
</dbReference>
<feature type="domain" description="Tyr recombinase" evidence="6">
    <location>
        <begin position="168"/>
        <end position="345"/>
    </location>
</feature>
<dbReference type="Pfam" id="PF14659">
    <property type="entry name" value="Phage_int_SAM_3"/>
    <property type="match status" value="1"/>
</dbReference>
<dbReference type="PANTHER" id="PTHR30349:SF64">
    <property type="entry name" value="PROPHAGE INTEGRASE INTD-RELATED"/>
    <property type="match status" value="1"/>
</dbReference>
<dbReference type="GO" id="GO:0003677">
    <property type="term" value="F:DNA binding"/>
    <property type="evidence" value="ECO:0007669"/>
    <property type="project" value="UniProtKB-UniRule"/>
</dbReference>
<evidence type="ECO:0000259" key="7">
    <source>
        <dbReference type="PROSITE" id="PS51900"/>
    </source>
</evidence>
<evidence type="ECO:0000256" key="4">
    <source>
        <dbReference type="ARBA" id="ARBA00023172"/>
    </source>
</evidence>
<dbReference type="InterPro" id="IPR013762">
    <property type="entry name" value="Integrase-like_cat_sf"/>
</dbReference>
<comment type="similarity">
    <text evidence="1">Belongs to the 'phage' integrase family.</text>
</comment>
<dbReference type="InterPro" id="IPR050090">
    <property type="entry name" value="Tyrosine_recombinase_XerCD"/>
</dbReference>
<dbReference type="GO" id="GO:0015074">
    <property type="term" value="P:DNA integration"/>
    <property type="evidence" value="ECO:0007669"/>
    <property type="project" value="UniProtKB-KW"/>
</dbReference>
<dbReference type="Pfam" id="PF00589">
    <property type="entry name" value="Phage_integrase"/>
    <property type="match status" value="1"/>
</dbReference>
<reference evidence="8 9" key="1">
    <citation type="submission" date="2017-07" db="EMBL/GenBank/DDBJ databases">
        <title>Shotgun whole genome sequences of three halophilic bacterial isolates.</title>
        <authorList>
            <person name="Pozzo T."/>
            <person name="Higdon S.M."/>
            <person name="Quillaguaman J."/>
        </authorList>
    </citation>
    <scope>NUCLEOTIDE SEQUENCE [LARGE SCALE GENOMIC DNA]</scope>
    <source>
        <strain evidence="8 9">BU-1</strain>
    </source>
</reference>
<evidence type="ECO:0000313" key="9">
    <source>
        <dbReference type="Proteomes" id="UP000216682"/>
    </source>
</evidence>
<evidence type="ECO:0000256" key="3">
    <source>
        <dbReference type="ARBA" id="ARBA00023125"/>
    </source>
</evidence>
<dbReference type="PROSITE" id="PS51900">
    <property type="entry name" value="CB"/>
    <property type="match status" value="1"/>
</dbReference>
<keyword evidence="4" id="KW-0233">DNA recombination</keyword>
<evidence type="ECO:0000313" key="8">
    <source>
        <dbReference type="EMBL" id="OZT77151.1"/>
    </source>
</evidence>
<evidence type="ECO:0000256" key="1">
    <source>
        <dbReference type="ARBA" id="ARBA00008857"/>
    </source>
</evidence>
<organism evidence="8 9">
    <name type="scientific">Salinicoccus roseus</name>
    <dbReference type="NCBI Taxonomy" id="45670"/>
    <lineage>
        <taxon>Bacteria</taxon>
        <taxon>Bacillati</taxon>
        <taxon>Bacillota</taxon>
        <taxon>Bacilli</taxon>
        <taxon>Bacillales</taxon>
        <taxon>Staphylococcaceae</taxon>
        <taxon>Salinicoccus</taxon>
    </lineage>
</organism>
<evidence type="ECO:0000259" key="6">
    <source>
        <dbReference type="PROSITE" id="PS51898"/>
    </source>
</evidence>
<dbReference type="GO" id="GO:0006310">
    <property type="term" value="P:DNA recombination"/>
    <property type="evidence" value="ECO:0007669"/>
    <property type="project" value="UniProtKB-KW"/>
</dbReference>
<dbReference type="AlphaFoldDB" id="A0A265E6D0"/>
<dbReference type="Gene3D" id="1.10.443.10">
    <property type="entry name" value="Intergrase catalytic core"/>
    <property type="match status" value="1"/>
</dbReference>